<dbReference type="EMBL" id="UZAM01006624">
    <property type="protein sequence ID" value="VDO92103.1"/>
    <property type="molecule type" value="Genomic_DNA"/>
</dbReference>
<evidence type="ECO:0000313" key="2">
    <source>
        <dbReference type="Proteomes" id="UP000270296"/>
    </source>
</evidence>
<evidence type="ECO:0000313" key="3">
    <source>
        <dbReference type="WBParaSite" id="SBAD_0000080501-mRNA-1"/>
    </source>
</evidence>
<organism evidence="3">
    <name type="scientific">Soboliphyme baturini</name>
    <dbReference type="NCBI Taxonomy" id="241478"/>
    <lineage>
        <taxon>Eukaryota</taxon>
        <taxon>Metazoa</taxon>
        <taxon>Ecdysozoa</taxon>
        <taxon>Nematoda</taxon>
        <taxon>Enoplea</taxon>
        <taxon>Dorylaimia</taxon>
        <taxon>Dioctophymatida</taxon>
        <taxon>Dioctophymatoidea</taxon>
        <taxon>Soboliphymatidae</taxon>
        <taxon>Soboliphyme</taxon>
    </lineage>
</organism>
<dbReference type="WBParaSite" id="SBAD_0000080501-mRNA-1">
    <property type="protein sequence ID" value="SBAD_0000080501-mRNA-1"/>
    <property type="gene ID" value="SBAD_0000080501"/>
</dbReference>
<keyword evidence="2" id="KW-1185">Reference proteome</keyword>
<protein>
    <submittedName>
        <fullName evidence="3">30S ribosomal protein S18</fullName>
    </submittedName>
</protein>
<proteinExistence type="predicted"/>
<evidence type="ECO:0000313" key="1">
    <source>
        <dbReference type="EMBL" id="VDO92103.1"/>
    </source>
</evidence>
<reference evidence="1 2" key="2">
    <citation type="submission" date="2018-11" db="EMBL/GenBank/DDBJ databases">
        <authorList>
            <consortium name="Pathogen Informatics"/>
        </authorList>
    </citation>
    <scope>NUCLEOTIDE SEQUENCE [LARGE SCALE GENOMIC DNA]</scope>
</reference>
<dbReference type="AlphaFoldDB" id="A0A183IAY8"/>
<sequence length="137" mass="15610">MSQSVATTAFCVYCGTPTMMTKRDKMLNNTADTADTAIPRRKLFNDMEIIDESDIKIMKKLTDKDLLARRNPQHRISHRMRREGIVLSQSRRTAAVGQIITRTALVFTSSAVVVTRQPGRRRFPTGVKPQYLAFHTR</sequence>
<gene>
    <name evidence="1" type="ORF">SBAD_LOCUS782</name>
</gene>
<name>A0A183IAY8_9BILA</name>
<accession>A0A183IAY8</accession>
<reference evidence="3" key="1">
    <citation type="submission" date="2016-06" db="UniProtKB">
        <authorList>
            <consortium name="WormBaseParasite"/>
        </authorList>
    </citation>
    <scope>IDENTIFICATION</scope>
</reference>
<dbReference type="Proteomes" id="UP000270296">
    <property type="component" value="Unassembled WGS sequence"/>
</dbReference>